<dbReference type="InterPro" id="IPR001373">
    <property type="entry name" value="Cullin_N"/>
</dbReference>
<comment type="pathway">
    <text evidence="1">Protein modification; protein ubiquitination.</text>
</comment>
<dbReference type="InterPro" id="IPR016159">
    <property type="entry name" value="Cullin_repeat-like_dom_sf"/>
</dbReference>
<evidence type="ECO:0000313" key="6">
    <source>
        <dbReference type="Proteomes" id="UP000821853"/>
    </source>
</evidence>
<evidence type="ECO:0000259" key="4">
    <source>
        <dbReference type="Pfam" id="PF00888"/>
    </source>
</evidence>
<reference evidence="5 6" key="1">
    <citation type="journal article" date="2020" name="Cell">
        <title>Large-Scale Comparative Analyses of Tick Genomes Elucidate Their Genetic Diversity and Vector Capacities.</title>
        <authorList>
            <consortium name="Tick Genome and Microbiome Consortium (TIGMIC)"/>
            <person name="Jia N."/>
            <person name="Wang J."/>
            <person name="Shi W."/>
            <person name="Du L."/>
            <person name="Sun Y."/>
            <person name="Zhan W."/>
            <person name="Jiang J.F."/>
            <person name="Wang Q."/>
            <person name="Zhang B."/>
            <person name="Ji P."/>
            <person name="Bell-Sakyi L."/>
            <person name="Cui X.M."/>
            <person name="Yuan T.T."/>
            <person name="Jiang B.G."/>
            <person name="Yang W.F."/>
            <person name="Lam T.T."/>
            <person name="Chang Q.C."/>
            <person name="Ding S.J."/>
            <person name="Wang X.J."/>
            <person name="Zhu J.G."/>
            <person name="Ruan X.D."/>
            <person name="Zhao L."/>
            <person name="Wei J.T."/>
            <person name="Ye R.Z."/>
            <person name="Que T.C."/>
            <person name="Du C.H."/>
            <person name="Zhou Y.H."/>
            <person name="Cheng J.X."/>
            <person name="Dai P.F."/>
            <person name="Guo W.B."/>
            <person name="Han X.H."/>
            <person name="Huang E.J."/>
            <person name="Li L.F."/>
            <person name="Wei W."/>
            <person name="Gao Y.C."/>
            <person name="Liu J.Z."/>
            <person name="Shao H.Z."/>
            <person name="Wang X."/>
            <person name="Wang C.C."/>
            <person name="Yang T.C."/>
            <person name="Huo Q.B."/>
            <person name="Li W."/>
            <person name="Chen H.Y."/>
            <person name="Chen S.E."/>
            <person name="Zhou L.G."/>
            <person name="Ni X.B."/>
            <person name="Tian J.H."/>
            <person name="Sheng Y."/>
            <person name="Liu T."/>
            <person name="Pan Y.S."/>
            <person name="Xia L.Y."/>
            <person name="Li J."/>
            <person name="Zhao F."/>
            <person name="Cao W.C."/>
        </authorList>
    </citation>
    <scope>NUCLEOTIDE SEQUENCE [LARGE SCALE GENOMIC DNA]</scope>
    <source>
        <tissue evidence="5">Larvae</tissue>
    </source>
</reference>
<feature type="domain" description="Cullin N-terminal" evidence="4">
    <location>
        <begin position="12"/>
        <end position="306"/>
    </location>
</feature>
<accession>A0A9J6FI06</accession>
<dbReference type="OMA" id="WPECTER"/>
<organism evidence="5 6">
    <name type="scientific">Haemaphysalis longicornis</name>
    <name type="common">Bush tick</name>
    <dbReference type="NCBI Taxonomy" id="44386"/>
    <lineage>
        <taxon>Eukaryota</taxon>
        <taxon>Metazoa</taxon>
        <taxon>Ecdysozoa</taxon>
        <taxon>Arthropoda</taxon>
        <taxon>Chelicerata</taxon>
        <taxon>Arachnida</taxon>
        <taxon>Acari</taxon>
        <taxon>Parasitiformes</taxon>
        <taxon>Ixodida</taxon>
        <taxon>Ixodoidea</taxon>
        <taxon>Ixodidae</taxon>
        <taxon>Haemaphysalinae</taxon>
        <taxon>Haemaphysalis</taxon>
    </lineage>
</organism>
<gene>
    <name evidence="5" type="ORF">HPB48_015515</name>
</gene>
<comment type="caution">
    <text evidence="5">The sequence shown here is derived from an EMBL/GenBank/DDBJ whole genome shotgun (WGS) entry which is preliminary data.</text>
</comment>
<dbReference type="FunFam" id="1.20.1310.10:FF:000011">
    <property type="entry name" value="Cullin 1"/>
    <property type="match status" value="1"/>
</dbReference>
<comment type="similarity">
    <text evidence="2">Belongs to the cullin family.</text>
</comment>
<dbReference type="Gene3D" id="1.20.1310.10">
    <property type="entry name" value="Cullin Repeats"/>
    <property type="match status" value="2"/>
</dbReference>
<keyword evidence="6" id="KW-1185">Reference proteome</keyword>
<dbReference type="Pfam" id="PF00888">
    <property type="entry name" value="Cullin"/>
    <property type="match status" value="1"/>
</dbReference>
<sequence>MGSLSTGTDEGWDDLRGAIEQIYLGKKPLTKSRYMALYTRAMNLCRVKAFRETPRHRVAGYELYKYLKTFLSNHVTTLSNSANGLVMADDILRFYSSEWERFKSCSERLSHILPFRNVNSLKNEWPECTERLYTTYQLSLLTWRDVFLHAYGTKVRDGVLDLIENERRGGPVDISWIRSVVFSYVELGLIEIKEDPSKRQPELEVYKTAFECPFLENTERFYQRVAAKLFEQNPVSEYVKKVEQHLDEEERRVELYLHASTLKPLVRTLWEVLIQKNFKSLRSEFKNFLSEDRRDGLVNMYQLMSALE</sequence>
<dbReference type="PANTHER" id="PTHR11932">
    <property type="entry name" value="CULLIN"/>
    <property type="match status" value="1"/>
</dbReference>
<dbReference type="EMBL" id="JABSTR010000001">
    <property type="protein sequence ID" value="KAH9362571.1"/>
    <property type="molecule type" value="Genomic_DNA"/>
</dbReference>
<dbReference type="GO" id="GO:0006511">
    <property type="term" value="P:ubiquitin-dependent protein catabolic process"/>
    <property type="evidence" value="ECO:0007669"/>
    <property type="project" value="InterPro"/>
</dbReference>
<evidence type="ECO:0000256" key="3">
    <source>
        <dbReference type="ARBA" id="ARBA00022786"/>
    </source>
</evidence>
<protein>
    <recommendedName>
        <fullName evidence="4">Cullin N-terminal domain-containing protein</fullName>
    </recommendedName>
</protein>
<dbReference type="Proteomes" id="UP000821853">
    <property type="component" value="Chromosome 1"/>
</dbReference>
<keyword evidence="3" id="KW-0833">Ubl conjugation pathway</keyword>
<proteinExistence type="inferred from homology"/>
<evidence type="ECO:0000256" key="2">
    <source>
        <dbReference type="ARBA" id="ARBA00006019"/>
    </source>
</evidence>
<dbReference type="OrthoDB" id="27073at2759"/>
<dbReference type="InterPro" id="IPR045093">
    <property type="entry name" value="Cullin"/>
</dbReference>
<dbReference type="AlphaFoldDB" id="A0A9J6FI06"/>
<name>A0A9J6FI06_HAELO</name>
<evidence type="ECO:0000313" key="5">
    <source>
        <dbReference type="EMBL" id="KAH9362571.1"/>
    </source>
</evidence>
<evidence type="ECO:0000256" key="1">
    <source>
        <dbReference type="ARBA" id="ARBA00004906"/>
    </source>
</evidence>
<dbReference type="VEuPathDB" id="VectorBase:HLOH_043155"/>
<dbReference type="GO" id="GO:0031625">
    <property type="term" value="F:ubiquitin protein ligase binding"/>
    <property type="evidence" value="ECO:0007669"/>
    <property type="project" value="InterPro"/>
</dbReference>
<dbReference type="SUPFAM" id="SSF74788">
    <property type="entry name" value="Cullin repeat-like"/>
    <property type="match status" value="1"/>
</dbReference>